<organism evidence="1 2">
    <name type="scientific">Stephania yunnanensis</name>
    <dbReference type="NCBI Taxonomy" id="152371"/>
    <lineage>
        <taxon>Eukaryota</taxon>
        <taxon>Viridiplantae</taxon>
        <taxon>Streptophyta</taxon>
        <taxon>Embryophyta</taxon>
        <taxon>Tracheophyta</taxon>
        <taxon>Spermatophyta</taxon>
        <taxon>Magnoliopsida</taxon>
        <taxon>Ranunculales</taxon>
        <taxon>Menispermaceae</taxon>
        <taxon>Menispermoideae</taxon>
        <taxon>Cissampelideae</taxon>
        <taxon>Stephania</taxon>
    </lineage>
</organism>
<protein>
    <submittedName>
        <fullName evidence="1">Uncharacterized protein</fullName>
    </submittedName>
</protein>
<name>A0AAP0JM72_9MAGN</name>
<comment type="caution">
    <text evidence="1">The sequence shown here is derived from an EMBL/GenBank/DDBJ whole genome shotgun (WGS) entry which is preliminary data.</text>
</comment>
<dbReference type="AlphaFoldDB" id="A0AAP0JM72"/>
<accession>A0AAP0JM72</accession>
<gene>
    <name evidence="1" type="ORF">Syun_014722</name>
</gene>
<sequence length="89" mass="9516">MSFAFTTTGYDGGNIPLLRTLKYLNLELVVQFVEVVHPDFAEVVGVALVEEDSVVVHASGIVTAAWVLLVLTDVVVDGAHMLALLPVPL</sequence>
<reference evidence="1 2" key="1">
    <citation type="submission" date="2024-01" db="EMBL/GenBank/DDBJ databases">
        <title>Genome assemblies of Stephania.</title>
        <authorList>
            <person name="Yang L."/>
        </authorList>
    </citation>
    <scope>NUCLEOTIDE SEQUENCE [LARGE SCALE GENOMIC DNA]</scope>
    <source>
        <strain evidence="1">YNDBR</strain>
        <tissue evidence="1">Leaf</tissue>
    </source>
</reference>
<dbReference type="Proteomes" id="UP001420932">
    <property type="component" value="Unassembled WGS sequence"/>
</dbReference>
<evidence type="ECO:0000313" key="1">
    <source>
        <dbReference type="EMBL" id="KAK9135392.1"/>
    </source>
</evidence>
<proteinExistence type="predicted"/>
<dbReference type="EMBL" id="JBBNAF010000006">
    <property type="protein sequence ID" value="KAK9135392.1"/>
    <property type="molecule type" value="Genomic_DNA"/>
</dbReference>
<keyword evidence="2" id="KW-1185">Reference proteome</keyword>
<evidence type="ECO:0000313" key="2">
    <source>
        <dbReference type="Proteomes" id="UP001420932"/>
    </source>
</evidence>